<proteinExistence type="predicted"/>
<evidence type="ECO:0000313" key="2">
    <source>
        <dbReference type="EMBL" id="GAA4648246.1"/>
    </source>
</evidence>
<feature type="compositionally biased region" description="Polar residues" evidence="1">
    <location>
        <begin position="177"/>
        <end position="190"/>
    </location>
</feature>
<dbReference type="Proteomes" id="UP001500604">
    <property type="component" value="Unassembled WGS sequence"/>
</dbReference>
<accession>A0ABP8UZ60</accession>
<name>A0ABP8UZ60_9GAMM</name>
<protein>
    <recommendedName>
        <fullName evidence="4">Single-stranded DNA-binding protein</fullName>
    </recommendedName>
</protein>
<evidence type="ECO:0000256" key="1">
    <source>
        <dbReference type="SAM" id="MobiDB-lite"/>
    </source>
</evidence>
<sequence length="209" mass="23469">MNQSNQQPNNDWNDFNNATVQEDYDVIPKGTLARVRMTIKAGGYDEPHMGWTGGWATRSETGAAYLNAEFVVLEGQYAKRKVWSLIGLHSPKGPTWAEMGRSFVRAILCSSRRVRQDDISPPAVKARRLNHFGELNGIEFVARIGVETDSDGEQRNIIKSAITPEHKQYQALMNAVAQPQQTQSGHQPGHTNPDYAFQQPPQESYWDGQ</sequence>
<evidence type="ECO:0008006" key="4">
    <source>
        <dbReference type="Google" id="ProtNLM"/>
    </source>
</evidence>
<dbReference type="EMBL" id="BAABFL010000051">
    <property type="protein sequence ID" value="GAA4648246.1"/>
    <property type="molecule type" value="Genomic_DNA"/>
</dbReference>
<evidence type="ECO:0000313" key="3">
    <source>
        <dbReference type="Proteomes" id="UP001500604"/>
    </source>
</evidence>
<feature type="region of interest" description="Disordered" evidence="1">
    <location>
        <begin position="176"/>
        <end position="209"/>
    </location>
</feature>
<organism evidence="2 3">
    <name type="scientific">Kistimonas scapharcae</name>
    <dbReference type="NCBI Taxonomy" id="1036133"/>
    <lineage>
        <taxon>Bacteria</taxon>
        <taxon>Pseudomonadati</taxon>
        <taxon>Pseudomonadota</taxon>
        <taxon>Gammaproteobacteria</taxon>
        <taxon>Oceanospirillales</taxon>
        <taxon>Endozoicomonadaceae</taxon>
        <taxon>Kistimonas</taxon>
    </lineage>
</organism>
<reference evidence="3" key="1">
    <citation type="journal article" date="2019" name="Int. J. Syst. Evol. Microbiol.">
        <title>The Global Catalogue of Microorganisms (GCM) 10K type strain sequencing project: providing services to taxonomists for standard genome sequencing and annotation.</title>
        <authorList>
            <consortium name="The Broad Institute Genomics Platform"/>
            <consortium name="The Broad Institute Genome Sequencing Center for Infectious Disease"/>
            <person name="Wu L."/>
            <person name="Ma J."/>
        </authorList>
    </citation>
    <scope>NUCLEOTIDE SEQUENCE [LARGE SCALE GENOMIC DNA]</scope>
    <source>
        <strain evidence="3">JCM 17805</strain>
    </source>
</reference>
<keyword evidence="3" id="KW-1185">Reference proteome</keyword>
<dbReference type="RefSeq" id="WP_345193675.1">
    <property type="nucleotide sequence ID" value="NZ_BAABFL010000051.1"/>
</dbReference>
<comment type="caution">
    <text evidence="2">The sequence shown here is derived from an EMBL/GenBank/DDBJ whole genome shotgun (WGS) entry which is preliminary data.</text>
</comment>
<gene>
    <name evidence="2" type="ORF">GCM10023116_05130</name>
</gene>